<name>A0ABR8SVR9_9BACL</name>
<dbReference type="SUPFAM" id="SSF52540">
    <property type="entry name" value="P-loop containing nucleoside triphosphate hydrolases"/>
    <property type="match status" value="1"/>
</dbReference>
<dbReference type="PANTHER" id="PTHR30591">
    <property type="entry name" value="RECBCD ENZYME SUBUNIT RECC"/>
    <property type="match status" value="1"/>
</dbReference>
<organism evidence="16 17">
    <name type="scientific">Paenibacillus gallinarum</name>
    <dbReference type="NCBI Taxonomy" id="2762232"/>
    <lineage>
        <taxon>Bacteria</taxon>
        <taxon>Bacillati</taxon>
        <taxon>Bacillota</taxon>
        <taxon>Bacilli</taxon>
        <taxon>Bacillales</taxon>
        <taxon>Paenibacillaceae</taxon>
        <taxon>Paenibacillus</taxon>
    </lineage>
</organism>
<feature type="binding site" evidence="14">
    <location>
        <position position="806"/>
    </location>
    <ligand>
        <name>[4Fe-4S] cluster</name>
        <dbReference type="ChEBI" id="CHEBI:49883"/>
    </ligand>
</feature>
<evidence type="ECO:0000256" key="9">
    <source>
        <dbReference type="ARBA" id="ARBA00022840"/>
    </source>
</evidence>
<dbReference type="HAMAP" id="MF_01452">
    <property type="entry name" value="AddB_type1"/>
    <property type="match status" value="1"/>
</dbReference>
<evidence type="ECO:0000256" key="13">
    <source>
        <dbReference type="ARBA" id="ARBA00023204"/>
    </source>
</evidence>
<evidence type="ECO:0000256" key="11">
    <source>
        <dbReference type="ARBA" id="ARBA00023014"/>
    </source>
</evidence>
<comment type="cofactor">
    <cofactor evidence="14">
        <name>Mg(2+)</name>
        <dbReference type="ChEBI" id="CHEBI:18420"/>
    </cofactor>
</comment>
<dbReference type="GO" id="GO:0004386">
    <property type="term" value="F:helicase activity"/>
    <property type="evidence" value="ECO:0007669"/>
    <property type="project" value="UniProtKB-KW"/>
</dbReference>
<comment type="subunit">
    <text evidence="14">Heterodimer of AddA and AddB.</text>
</comment>
<dbReference type="InterPro" id="IPR049035">
    <property type="entry name" value="ADDB_N"/>
</dbReference>
<dbReference type="RefSeq" id="WP_191798834.1">
    <property type="nucleotide sequence ID" value="NZ_JACSQL010000002.1"/>
</dbReference>
<dbReference type="Gene3D" id="3.90.320.10">
    <property type="match status" value="1"/>
</dbReference>
<dbReference type="EC" id="3.1.-.-" evidence="14"/>
<dbReference type="Pfam" id="PF12705">
    <property type="entry name" value="PDDEXK_1"/>
    <property type="match status" value="1"/>
</dbReference>
<dbReference type="InterPro" id="IPR027417">
    <property type="entry name" value="P-loop_NTPase"/>
</dbReference>
<dbReference type="InterPro" id="IPR038726">
    <property type="entry name" value="PDDEXK_AddAB-type"/>
</dbReference>
<comment type="caution">
    <text evidence="16">The sequence shown here is derived from an EMBL/GenBank/DDBJ whole genome shotgun (WGS) entry which is preliminary data.</text>
</comment>
<feature type="domain" description="UvrD-like helicase C-terminal" evidence="15">
    <location>
        <begin position="281"/>
        <end position="601"/>
    </location>
</feature>
<comment type="function">
    <text evidence="14">The heterodimer acts as both an ATP-dependent DNA helicase and an ATP-dependent, dual-direction single-stranded exonuclease. Recognizes the chi site generating a DNA molecule suitable for the initiation of homologous recombination. The AddB subunit has 5' -&gt; 3' nuclease activity but not helicase activity.</text>
</comment>
<feature type="binding site" evidence="14">
    <location>
        <position position="1127"/>
    </location>
    <ligand>
        <name>[4Fe-4S] cluster</name>
        <dbReference type="ChEBI" id="CHEBI:49883"/>
    </ligand>
</feature>
<keyword evidence="1 14" id="KW-0004">4Fe-4S</keyword>
<dbReference type="InterPro" id="IPR011604">
    <property type="entry name" value="PDDEXK-like_dom_sf"/>
</dbReference>
<evidence type="ECO:0000256" key="4">
    <source>
        <dbReference type="ARBA" id="ARBA00022741"/>
    </source>
</evidence>
<dbReference type="Proteomes" id="UP000608071">
    <property type="component" value="Unassembled WGS sequence"/>
</dbReference>
<dbReference type="Pfam" id="PF21445">
    <property type="entry name" value="ADDB_N"/>
    <property type="match status" value="1"/>
</dbReference>
<accession>A0ABR8SVR9</accession>
<evidence type="ECO:0000256" key="2">
    <source>
        <dbReference type="ARBA" id="ARBA00022722"/>
    </source>
</evidence>
<keyword evidence="3 14" id="KW-0479">Metal-binding</keyword>
<keyword evidence="10 14" id="KW-0408">Iron</keyword>
<dbReference type="InterPro" id="IPR014140">
    <property type="entry name" value="DNA_helicase_suAddB"/>
</dbReference>
<feature type="binding site" evidence="14">
    <location>
        <position position="1130"/>
    </location>
    <ligand>
        <name>[4Fe-4S] cluster</name>
        <dbReference type="ChEBI" id="CHEBI:49883"/>
    </ligand>
</feature>
<evidence type="ECO:0000256" key="8">
    <source>
        <dbReference type="ARBA" id="ARBA00022839"/>
    </source>
</evidence>
<comment type="similarity">
    <text evidence="14">Belongs to the helicase family. AddB/RexB type 1 subfamily.</text>
</comment>
<evidence type="ECO:0000259" key="15">
    <source>
        <dbReference type="PROSITE" id="PS51217"/>
    </source>
</evidence>
<keyword evidence="5 14" id="KW-0227">DNA damage</keyword>
<evidence type="ECO:0000256" key="12">
    <source>
        <dbReference type="ARBA" id="ARBA00023125"/>
    </source>
</evidence>
<keyword evidence="17" id="KW-1185">Reference proteome</keyword>
<evidence type="ECO:0000256" key="10">
    <source>
        <dbReference type="ARBA" id="ARBA00023004"/>
    </source>
</evidence>
<keyword evidence="13 14" id="KW-0234">DNA repair</keyword>
<evidence type="ECO:0000256" key="7">
    <source>
        <dbReference type="ARBA" id="ARBA00022806"/>
    </source>
</evidence>
<keyword evidence="12 14" id="KW-0238">DNA-binding</keyword>
<dbReference type="InterPro" id="IPR014017">
    <property type="entry name" value="DNA_helicase_UvrD-like_C"/>
</dbReference>
<dbReference type="Gene3D" id="3.40.50.300">
    <property type="entry name" value="P-loop containing nucleotide triphosphate hydrolases"/>
    <property type="match status" value="4"/>
</dbReference>
<protein>
    <recommendedName>
        <fullName evidence="14">ATP-dependent helicase/deoxyribonuclease subunit B</fullName>
        <ecNumber evidence="14">3.1.-.-</ecNumber>
    </recommendedName>
    <alternativeName>
        <fullName evidence="14">ATP-dependent helicase/nuclease subunit AddB</fullName>
    </alternativeName>
</protein>
<comment type="miscellaneous">
    <text evidence="14">Despite having conserved helicase domains, this subunit does not have helicase activity.</text>
</comment>
<comment type="cofactor">
    <cofactor evidence="14">
        <name>[4Fe-4S] cluster</name>
        <dbReference type="ChEBI" id="CHEBI:49883"/>
    </cofactor>
    <text evidence="14">Binds 1 [4Fe-4S] cluster.</text>
</comment>
<keyword evidence="7 14" id="KW-0347">Helicase</keyword>
<keyword evidence="6 14" id="KW-0378">Hydrolase</keyword>
<keyword evidence="11 14" id="KW-0411">Iron-sulfur</keyword>
<dbReference type="PANTHER" id="PTHR30591:SF1">
    <property type="entry name" value="RECBCD ENZYME SUBUNIT RECC"/>
    <property type="match status" value="1"/>
</dbReference>
<evidence type="ECO:0000313" key="16">
    <source>
        <dbReference type="EMBL" id="MBD7967580.1"/>
    </source>
</evidence>
<dbReference type="EMBL" id="JACSQL010000002">
    <property type="protein sequence ID" value="MBD7967580.1"/>
    <property type="molecule type" value="Genomic_DNA"/>
</dbReference>
<evidence type="ECO:0000256" key="5">
    <source>
        <dbReference type="ARBA" id="ARBA00022763"/>
    </source>
</evidence>
<evidence type="ECO:0000256" key="3">
    <source>
        <dbReference type="ARBA" id="ARBA00022723"/>
    </source>
</evidence>
<proteinExistence type="inferred from homology"/>
<gene>
    <name evidence="14 16" type="primary">addB</name>
    <name evidence="16" type="ORF">H9647_05860</name>
</gene>
<dbReference type="Gene3D" id="6.10.140.1030">
    <property type="match status" value="1"/>
</dbReference>
<feature type="binding site" evidence="14">
    <location>
        <position position="1136"/>
    </location>
    <ligand>
        <name>[4Fe-4S] cluster</name>
        <dbReference type="ChEBI" id="CHEBI:49883"/>
    </ligand>
</feature>
<evidence type="ECO:0000313" key="17">
    <source>
        <dbReference type="Proteomes" id="UP000608071"/>
    </source>
</evidence>
<keyword evidence="2 14" id="KW-0540">Nuclease</keyword>
<keyword evidence="9 14" id="KW-0067">ATP-binding</keyword>
<reference evidence="16 17" key="1">
    <citation type="submission" date="2020-08" db="EMBL/GenBank/DDBJ databases">
        <title>A Genomic Blueprint of the Chicken Gut Microbiome.</title>
        <authorList>
            <person name="Gilroy R."/>
            <person name="Ravi A."/>
            <person name="Getino M."/>
            <person name="Pursley I."/>
            <person name="Horton D.L."/>
            <person name="Alikhan N.-F."/>
            <person name="Baker D."/>
            <person name="Gharbi K."/>
            <person name="Hall N."/>
            <person name="Watson M."/>
            <person name="Adriaenssens E.M."/>
            <person name="Foster-Nyarko E."/>
            <person name="Jarju S."/>
            <person name="Secka A."/>
            <person name="Antonio M."/>
            <person name="Oren A."/>
            <person name="Chaudhuri R."/>
            <person name="La Ragione R.M."/>
            <person name="Hildebrand F."/>
            <person name="Pallen M.J."/>
        </authorList>
    </citation>
    <scope>NUCLEOTIDE SEQUENCE [LARGE SCALE GENOMIC DNA]</scope>
    <source>
        <strain evidence="16 17">Sa2BVA9</strain>
    </source>
</reference>
<keyword evidence="8 14" id="KW-0269">Exonuclease</keyword>
<evidence type="ECO:0000256" key="1">
    <source>
        <dbReference type="ARBA" id="ARBA00022485"/>
    </source>
</evidence>
<keyword evidence="4 14" id="KW-0547">Nucleotide-binding</keyword>
<dbReference type="PROSITE" id="PS51217">
    <property type="entry name" value="UVRD_HELICASE_CTER"/>
    <property type="match status" value="1"/>
</dbReference>
<evidence type="ECO:0000256" key="6">
    <source>
        <dbReference type="ARBA" id="ARBA00022801"/>
    </source>
</evidence>
<evidence type="ECO:0000256" key="14">
    <source>
        <dbReference type="HAMAP-Rule" id="MF_01452"/>
    </source>
</evidence>
<dbReference type="NCBIfam" id="TIGR02773">
    <property type="entry name" value="addB_Gpos"/>
    <property type="match status" value="1"/>
</dbReference>
<sequence>MPLHILIGRAGTGKSSSIIKEITEELRQNPGGKPIILIVPEQASFQTETTLIRSGEIKGSVRAQVLDFRRLSYRVMQETSGSALIPVGSEGKKMLLYKIVQRRKDELKIFSASGGQMGFVGHLNNLFAELKRYGEPERAIKEELENAEQLPGAGTILRHKMHDIAAIYRDFEAEVSRFHMDEEDTLVRLAGQLPESDYVKEADIWIDGFRSFTPQELAVIRQLIIHARSVTIALTLDRPYGEGEQPQELNLFYQSASAYIKLNGIASELGESTHTTVLAPEKSPRFASSALAHLESGFEKRRVMPAGKDDGGIEIRSAVSSRVEVEGMLREIGRLVREENVRYRDIAVLVRNIEAYENIISPLFQDYDIPYFLDKRRDELHHPLAEFLRSAMDIVRHRWRYEDVFRAVKTDLLLPLDGSVSRYHMDILENYVLASGISGYRWTDGKPWRAAPSLSLEEEEGAEAQREEASRETVQMLERCREVITSPLFAFEKRVKKAKTAKEFCSALFLLLDDAEIANKLDARSHEALKTGKPEKAREHRGMWGAVLELLDQVVEMMGDEKMDAELFAGILETGLSELKLGLVPPALDQVLVGSMDRSRTGNVSHIFILGAIDGVLPQIQTEDGVLTETERAALTEYGMQLGPDLNRKMQDERFLIYSAFTQPSHKLWISYPQSDEDGKALHPSEMIRYLKRMFPELKEKTLLDEPASSDPWEEHEQYITHPDKTMAHLISQLREWRRGQAIPAVWWDVYNWCLHQPDKQIRLERMLGSVFYENRTRSLTKATSRKLYGNKLKTSVSRMERFAMCPFSHFASHGLKLKERQVYRLKAPDIGQLFHAALSKMASRLKEQNRNWGALTKEECVQEAEATVDVLAPQLQGEILLSSARYGYIFRKLKNIVSRASIILGEQSKRGNFEPLALELDFGPDKSLPPLTFELANGVVMEIVGRIDRVDVAEGEHGDILLRVIDYKSSQTDLKLHEVFYGLSLQMLTYLDVLLTYAEEWIGTEAHPAGVLYFHVHNPLLTSANAMAQEQAEQELLKRFKMKGLLLADRDVVAKMDNTLDKGYSSILPVAVKADGGFYSSASVATEEQWGMLRGSVRNTIQEIGSRITEGEVGIEPFRMQQETACTFCPFKSVCQFDEGLPGNEYHLIRKPAKQQAWDLFQHEGGEEE</sequence>